<dbReference type="InterPro" id="IPR001180">
    <property type="entry name" value="CNH_dom"/>
</dbReference>
<evidence type="ECO:0000313" key="2">
    <source>
        <dbReference type="EMBL" id="KAG5456734.1"/>
    </source>
</evidence>
<dbReference type="AlphaFoldDB" id="A0A8H7ZNS2"/>
<dbReference type="Proteomes" id="UP000673691">
    <property type="component" value="Unassembled WGS sequence"/>
</dbReference>
<dbReference type="InterPro" id="IPR032914">
    <property type="entry name" value="Vam6/VPS39/TRAP1"/>
</dbReference>
<proteinExistence type="predicted"/>
<gene>
    <name evidence="2" type="ORF">BJ554DRAFT_3434</name>
</gene>
<dbReference type="Pfam" id="PF00780">
    <property type="entry name" value="CNH"/>
    <property type="match status" value="1"/>
</dbReference>
<keyword evidence="3" id="KW-1185">Reference proteome</keyword>
<dbReference type="EMBL" id="JAEFCI010011243">
    <property type="protein sequence ID" value="KAG5456734.1"/>
    <property type="molecule type" value="Genomic_DNA"/>
</dbReference>
<comment type="caution">
    <text evidence="2">The sequence shown here is derived from an EMBL/GenBank/DDBJ whole genome shotgun (WGS) entry which is preliminary data.</text>
</comment>
<dbReference type="OrthoDB" id="5325112at2759"/>
<name>A0A8H7ZNS2_9FUNG</name>
<feature type="domain" description="CNH" evidence="1">
    <location>
        <begin position="60"/>
        <end position="145"/>
    </location>
</feature>
<dbReference type="PANTHER" id="PTHR12894:SF49">
    <property type="entry name" value="VAM6_VPS39-LIKE PROTEIN"/>
    <property type="match status" value="1"/>
</dbReference>
<reference evidence="2 3" key="1">
    <citation type="journal article" name="Sci. Rep.">
        <title>Genome-scale phylogenetic analyses confirm Olpidium as the closest living zoosporic fungus to the non-flagellated, terrestrial fungi.</title>
        <authorList>
            <person name="Chang Y."/>
            <person name="Rochon D."/>
            <person name="Sekimoto S."/>
            <person name="Wang Y."/>
            <person name="Chovatia M."/>
            <person name="Sandor L."/>
            <person name="Salamov A."/>
            <person name="Grigoriev I.V."/>
            <person name="Stajich J.E."/>
            <person name="Spatafora J.W."/>
        </authorList>
    </citation>
    <scope>NUCLEOTIDE SEQUENCE [LARGE SCALE GENOMIC DNA]</scope>
    <source>
        <strain evidence="2">S191</strain>
    </source>
</reference>
<protein>
    <recommendedName>
        <fullName evidence="1">CNH domain-containing protein</fullName>
    </recommendedName>
</protein>
<accession>A0A8H7ZNS2</accession>
<evidence type="ECO:0000259" key="1">
    <source>
        <dbReference type="Pfam" id="PF00780"/>
    </source>
</evidence>
<organism evidence="2 3">
    <name type="scientific">Olpidium bornovanus</name>
    <dbReference type="NCBI Taxonomy" id="278681"/>
    <lineage>
        <taxon>Eukaryota</taxon>
        <taxon>Fungi</taxon>
        <taxon>Fungi incertae sedis</taxon>
        <taxon>Olpidiomycota</taxon>
        <taxon>Olpidiomycotina</taxon>
        <taxon>Olpidiomycetes</taxon>
        <taxon>Olpidiales</taxon>
        <taxon>Olpidiaceae</taxon>
        <taxon>Olpidium</taxon>
    </lineage>
</organism>
<dbReference type="GO" id="GO:0034058">
    <property type="term" value="P:endosomal vesicle fusion"/>
    <property type="evidence" value="ECO:0007669"/>
    <property type="project" value="TreeGrafter"/>
</dbReference>
<dbReference type="PANTHER" id="PTHR12894">
    <property type="entry name" value="CNH DOMAIN CONTAINING"/>
    <property type="match status" value="1"/>
</dbReference>
<evidence type="ECO:0000313" key="3">
    <source>
        <dbReference type="Proteomes" id="UP000673691"/>
    </source>
</evidence>
<dbReference type="GO" id="GO:0000329">
    <property type="term" value="C:fungal-type vacuole membrane"/>
    <property type="evidence" value="ECO:0007669"/>
    <property type="project" value="TreeGrafter"/>
</dbReference>
<dbReference type="GO" id="GO:0006914">
    <property type="term" value="P:autophagy"/>
    <property type="evidence" value="ECO:0007669"/>
    <property type="project" value="TreeGrafter"/>
</dbReference>
<sequence>MCDFLWISEVFFNCRKRAAFRRPRGHEERIREEGHRAAGRDQRSGHAVVLIWLSTLTYRDHLAKTAGASVFAVVTNFDAGPGGVPMIVTKLAVAVRRKLVVYTWQDAEFLQEYPIPERARTLSWASPDRICVGYSRNYTIISLPVGTTTDLFQQQAGGGGGGSLQSSLNSSFNSLNSLGTMGIAAMGIGAGSKLAKPLAVPLPQGELLVMKDCRCG</sequence>